<dbReference type="AlphaFoldDB" id="A0A0R3PZK9"/>
<keyword evidence="3" id="KW-1185">Reference proteome</keyword>
<gene>
    <name evidence="2" type="ORF">ACOC_LOCUS12005</name>
</gene>
<organism evidence="4">
    <name type="scientific">Angiostrongylus costaricensis</name>
    <name type="common">Nematode worm</name>
    <dbReference type="NCBI Taxonomy" id="334426"/>
    <lineage>
        <taxon>Eukaryota</taxon>
        <taxon>Metazoa</taxon>
        <taxon>Ecdysozoa</taxon>
        <taxon>Nematoda</taxon>
        <taxon>Chromadorea</taxon>
        <taxon>Rhabditida</taxon>
        <taxon>Rhabditina</taxon>
        <taxon>Rhabditomorpha</taxon>
        <taxon>Strongyloidea</taxon>
        <taxon>Metastrongylidae</taxon>
        <taxon>Angiostrongylus</taxon>
    </lineage>
</organism>
<dbReference type="EMBL" id="UYYA01004862">
    <property type="protein sequence ID" value="VDM63590.1"/>
    <property type="molecule type" value="Genomic_DNA"/>
</dbReference>
<reference evidence="2 3" key="2">
    <citation type="submission" date="2018-11" db="EMBL/GenBank/DDBJ databases">
        <authorList>
            <consortium name="Pathogen Informatics"/>
        </authorList>
    </citation>
    <scope>NUCLEOTIDE SEQUENCE [LARGE SCALE GENOMIC DNA]</scope>
    <source>
        <strain evidence="2 3">Costa Rica</strain>
    </source>
</reference>
<evidence type="ECO:0000313" key="2">
    <source>
        <dbReference type="EMBL" id="VDM63590.1"/>
    </source>
</evidence>
<evidence type="ECO:0000313" key="4">
    <source>
        <dbReference type="WBParaSite" id="ACOC_0001200401-mRNA-1"/>
    </source>
</evidence>
<dbReference type="Proteomes" id="UP000267027">
    <property type="component" value="Unassembled WGS sequence"/>
</dbReference>
<reference evidence="4" key="1">
    <citation type="submission" date="2017-02" db="UniProtKB">
        <authorList>
            <consortium name="WormBaseParasite"/>
        </authorList>
    </citation>
    <scope>IDENTIFICATION</scope>
</reference>
<proteinExistence type="predicted"/>
<sequence length="206" mass="23456">MPLGFRERQLVTSTSCIECNSVDASAPFDLRNRFAKELGVYSDMVEACIKVYIMACGTNLDLKSEINSPPEEWAGELLSFHLSLQTISETKRYIALLRHMFSGDKERIPKYVLRIPRHVTLPEREYTYRFLFFDDPDAQALSRQNAKLAKCIVEYRTALKELNELIQEVSDAADILATLIERLQRASLDVTDNPVGDSYVNTLVIS</sequence>
<dbReference type="WBParaSite" id="ACOC_0001200401-mRNA-1">
    <property type="protein sequence ID" value="ACOC_0001200401-mRNA-1"/>
    <property type="gene ID" value="ACOC_0001200401"/>
</dbReference>
<feature type="coiled-coil region" evidence="1">
    <location>
        <begin position="148"/>
        <end position="182"/>
    </location>
</feature>
<evidence type="ECO:0000313" key="3">
    <source>
        <dbReference type="Proteomes" id="UP000267027"/>
    </source>
</evidence>
<name>A0A0R3PZK9_ANGCS</name>
<protein>
    <submittedName>
        <fullName evidence="4">BH4_AAA_HYDROXYL_2 domain-containing protein</fullName>
    </submittedName>
</protein>
<keyword evidence="1" id="KW-0175">Coiled coil</keyword>
<dbReference type="OrthoDB" id="1884855at2759"/>
<accession>A0A0R3PZK9</accession>
<evidence type="ECO:0000256" key="1">
    <source>
        <dbReference type="SAM" id="Coils"/>
    </source>
</evidence>